<dbReference type="OrthoDB" id="414175at2759"/>
<keyword evidence="4" id="KW-0812">Transmembrane</keyword>
<keyword evidence="7" id="KW-0472">Membrane</keyword>
<dbReference type="Gene3D" id="3.90.550.50">
    <property type="match status" value="1"/>
</dbReference>
<dbReference type="Proteomes" id="UP000235371">
    <property type="component" value="Unassembled WGS sequence"/>
</dbReference>
<gene>
    <name evidence="10" type="ORF">K444DRAFT_666741</name>
</gene>
<dbReference type="FunFam" id="3.90.550.50:FF:000036">
    <property type="entry name" value="Putative glycosyltransferase family 31 protein"/>
    <property type="match status" value="1"/>
</dbReference>
<dbReference type="PANTHER" id="PTHR10811">
    <property type="entry name" value="FRINGE-RELATED"/>
    <property type="match status" value="1"/>
</dbReference>
<dbReference type="RefSeq" id="XP_024732434.1">
    <property type="nucleotide sequence ID" value="XM_024887216.1"/>
</dbReference>
<evidence type="ECO:0000256" key="4">
    <source>
        <dbReference type="ARBA" id="ARBA00022692"/>
    </source>
</evidence>
<name>A0A2J6SXN8_9HELO</name>
<protein>
    <submittedName>
        <fullName evidence="10">Glycosyltransferase family 31 protein</fullName>
    </submittedName>
</protein>
<keyword evidence="2" id="KW-0328">Glycosyltransferase</keyword>
<keyword evidence="11" id="KW-1185">Reference proteome</keyword>
<evidence type="ECO:0000256" key="8">
    <source>
        <dbReference type="ARBA" id="ARBA00037847"/>
    </source>
</evidence>
<keyword evidence="5" id="KW-0735">Signal-anchor</keyword>
<dbReference type="InterPro" id="IPR003378">
    <property type="entry name" value="Fringe-like_glycosylTrfase"/>
</dbReference>
<dbReference type="GO" id="GO:0012505">
    <property type="term" value="C:endomembrane system"/>
    <property type="evidence" value="ECO:0007669"/>
    <property type="project" value="UniProtKB-SubCell"/>
</dbReference>
<dbReference type="GO" id="GO:0016757">
    <property type="term" value="F:glycosyltransferase activity"/>
    <property type="evidence" value="ECO:0007669"/>
    <property type="project" value="UniProtKB-KW"/>
</dbReference>
<organism evidence="10 11">
    <name type="scientific">Hyaloscypha bicolor E</name>
    <dbReference type="NCBI Taxonomy" id="1095630"/>
    <lineage>
        <taxon>Eukaryota</taxon>
        <taxon>Fungi</taxon>
        <taxon>Dikarya</taxon>
        <taxon>Ascomycota</taxon>
        <taxon>Pezizomycotina</taxon>
        <taxon>Leotiomycetes</taxon>
        <taxon>Helotiales</taxon>
        <taxon>Hyaloscyphaceae</taxon>
        <taxon>Hyaloscypha</taxon>
        <taxon>Hyaloscypha bicolor</taxon>
    </lineage>
</organism>
<dbReference type="EMBL" id="KZ613855">
    <property type="protein sequence ID" value="PMD55530.1"/>
    <property type="molecule type" value="Genomic_DNA"/>
</dbReference>
<evidence type="ECO:0000256" key="3">
    <source>
        <dbReference type="ARBA" id="ARBA00022679"/>
    </source>
</evidence>
<evidence type="ECO:0000259" key="9">
    <source>
        <dbReference type="Pfam" id="PF02434"/>
    </source>
</evidence>
<reference evidence="10 11" key="1">
    <citation type="submission" date="2016-04" db="EMBL/GenBank/DDBJ databases">
        <title>A degradative enzymes factory behind the ericoid mycorrhizal symbiosis.</title>
        <authorList>
            <consortium name="DOE Joint Genome Institute"/>
            <person name="Martino E."/>
            <person name="Morin E."/>
            <person name="Grelet G."/>
            <person name="Kuo A."/>
            <person name="Kohler A."/>
            <person name="Daghino S."/>
            <person name="Barry K."/>
            <person name="Choi C."/>
            <person name="Cichocki N."/>
            <person name="Clum A."/>
            <person name="Copeland A."/>
            <person name="Hainaut M."/>
            <person name="Haridas S."/>
            <person name="Labutti K."/>
            <person name="Lindquist E."/>
            <person name="Lipzen A."/>
            <person name="Khouja H.-R."/>
            <person name="Murat C."/>
            <person name="Ohm R."/>
            <person name="Olson A."/>
            <person name="Spatafora J."/>
            <person name="Veneault-Fourrey C."/>
            <person name="Henrissat B."/>
            <person name="Grigoriev I."/>
            <person name="Martin F."/>
            <person name="Perotto S."/>
        </authorList>
    </citation>
    <scope>NUCLEOTIDE SEQUENCE [LARGE SCALE GENOMIC DNA]</scope>
    <source>
        <strain evidence="10 11">E</strain>
    </source>
</reference>
<proteinExistence type="predicted"/>
<evidence type="ECO:0000256" key="1">
    <source>
        <dbReference type="ARBA" id="ARBA00004606"/>
    </source>
</evidence>
<feature type="domain" description="Fringe-like glycosyltransferase" evidence="9">
    <location>
        <begin position="224"/>
        <end position="363"/>
    </location>
</feature>
<evidence type="ECO:0000256" key="6">
    <source>
        <dbReference type="ARBA" id="ARBA00022989"/>
    </source>
</evidence>
<evidence type="ECO:0000313" key="11">
    <source>
        <dbReference type="Proteomes" id="UP000235371"/>
    </source>
</evidence>
<evidence type="ECO:0000256" key="5">
    <source>
        <dbReference type="ARBA" id="ARBA00022968"/>
    </source>
</evidence>
<keyword evidence="3 10" id="KW-0808">Transferase</keyword>
<keyword evidence="6" id="KW-1133">Transmembrane helix</keyword>
<evidence type="ECO:0000313" key="10">
    <source>
        <dbReference type="EMBL" id="PMD55530.1"/>
    </source>
</evidence>
<dbReference type="GO" id="GO:0016020">
    <property type="term" value="C:membrane"/>
    <property type="evidence" value="ECO:0007669"/>
    <property type="project" value="UniProtKB-SubCell"/>
</dbReference>
<dbReference type="InParanoid" id="A0A2J6SXN8"/>
<evidence type="ECO:0000256" key="7">
    <source>
        <dbReference type="ARBA" id="ARBA00023136"/>
    </source>
</evidence>
<dbReference type="GeneID" id="36595292"/>
<comment type="subcellular location">
    <subcellularLocation>
        <location evidence="8">Endomembrane system</location>
        <topology evidence="8">Single-pass membrane protein</topology>
    </subcellularLocation>
    <subcellularLocation>
        <location evidence="1">Membrane</location>
        <topology evidence="1">Single-pass type II membrane protein</topology>
    </subcellularLocation>
</comment>
<dbReference type="STRING" id="1095630.A0A2J6SXN8"/>
<dbReference type="AlphaFoldDB" id="A0A2J6SXN8"/>
<evidence type="ECO:0000256" key="2">
    <source>
        <dbReference type="ARBA" id="ARBA00022676"/>
    </source>
</evidence>
<sequence length="528" mass="59948">MGSTAASGTMLNPRSSFSRVALLTLVCLVLFFYTFRSTTTKNRIEPFETETEVIYVQNSNQSRPLDCTLNATHLQLLQWRYGLGENVDYGRRYIRFHRDNIARASMTKIDNDLFPKGFDTIKVNNPPMSTACPKPLDVPVARSPYPSTVDASNLLFGISTTFQRLSNPKTGPITEWSHWLTNGNGKSNGAGLVLCLVDATNAEIEATRQMMKEMGMDVKVFPSDSSIEMAKRYLSLLPALYQESEHKKRKYLVMCDDDTFFPSMHRLLNLLTTYNHTTDLYMGTFSEDINNIERHGSQAFGGAGVFFSVPLAKKISSFFSQCSTRQKIQESDTGWGPQGDILLRKCIYENTEVRLTLLRDLHQLDIVGDPAGFYESGIAPLSLHHFKGGMWHEAHPYEGAQIMHACGEDCFLQRFQTRDNYIISNGFSVAHYPKGIDFSVHQMERTFGAAPDDYGWNMDFMLGPGRKSLIQTGRKASWELKESRVEEDGSVRQTYIRKGDDWRWSFEQGGKGWRMYDKDGVVELIWIS</sequence>
<dbReference type="Pfam" id="PF02434">
    <property type="entry name" value="Fringe"/>
    <property type="match status" value="1"/>
</dbReference>
<accession>A0A2J6SXN8</accession>